<dbReference type="EC" id="4.2.1.75" evidence="2"/>
<dbReference type="EMBL" id="JACDUU010000006">
    <property type="protein sequence ID" value="MBA2872395.1"/>
    <property type="molecule type" value="Genomic_DNA"/>
</dbReference>
<protein>
    <submittedName>
        <fullName evidence="2">Uroporphyrinogen-III synthase</fullName>
        <ecNumber evidence="2">4.2.1.75</ecNumber>
    </submittedName>
</protein>
<keyword evidence="2" id="KW-0456">Lyase</keyword>
<dbReference type="RefSeq" id="WP_181538153.1">
    <property type="nucleotide sequence ID" value="NZ_JACDUU010000006.1"/>
</dbReference>
<reference evidence="2 3" key="1">
    <citation type="submission" date="2020-07" db="EMBL/GenBank/DDBJ databases">
        <title>Genomic Encyclopedia of Type Strains, Phase IV (KMG-IV): sequencing the most valuable type-strain genomes for metagenomic binning, comparative biology and taxonomic classification.</title>
        <authorList>
            <person name="Goeker M."/>
        </authorList>
    </citation>
    <scope>NUCLEOTIDE SEQUENCE [LARGE SCALE GENOMIC DNA]</scope>
    <source>
        <strain evidence="2 3">DSM 25220</strain>
    </source>
</reference>
<dbReference type="PANTHER" id="PTHR40082:SF1">
    <property type="entry name" value="BLR5956 PROTEIN"/>
    <property type="match status" value="1"/>
</dbReference>
<feature type="domain" description="Tetrapyrrole biosynthesis uroporphyrinogen III synthase" evidence="1">
    <location>
        <begin position="16"/>
        <end position="255"/>
    </location>
</feature>
<comment type="caution">
    <text evidence="2">The sequence shown here is derived from an EMBL/GenBank/DDBJ whole genome shotgun (WGS) entry which is preliminary data.</text>
</comment>
<dbReference type="Pfam" id="PF02602">
    <property type="entry name" value="HEM4"/>
    <property type="match status" value="1"/>
</dbReference>
<dbReference type="AlphaFoldDB" id="A0A7W0BWA6"/>
<dbReference type="CDD" id="cd06578">
    <property type="entry name" value="HemD"/>
    <property type="match status" value="1"/>
</dbReference>
<dbReference type="Gene3D" id="3.40.50.10090">
    <property type="match status" value="2"/>
</dbReference>
<dbReference type="InterPro" id="IPR003754">
    <property type="entry name" value="4pyrrol_synth_uPrphyn_synth"/>
</dbReference>
<dbReference type="GO" id="GO:0004852">
    <property type="term" value="F:uroporphyrinogen-III synthase activity"/>
    <property type="evidence" value="ECO:0007669"/>
    <property type="project" value="UniProtKB-EC"/>
</dbReference>
<proteinExistence type="predicted"/>
<dbReference type="GO" id="GO:0006780">
    <property type="term" value="P:uroporphyrinogen III biosynthetic process"/>
    <property type="evidence" value="ECO:0007669"/>
    <property type="project" value="InterPro"/>
</dbReference>
<keyword evidence="3" id="KW-1185">Reference proteome</keyword>
<dbReference type="Proteomes" id="UP000580891">
    <property type="component" value="Unassembled WGS sequence"/>
</dbReference>
<dbReference type="InterPro" id="IPR039793">
    <property type="entry name" value="UROS/Hem4"/>
</dbReference>
<dbReference type="InterPro" id="IPR036108">
    <property type="entry name" value="4pyrrol_syn_uPrphyn_synt_sf"/>
</dbReference>
<sequence length="272" mass="30339">MEGKRVVLCASRKLEEMSTLIKKQGGIPLVRPAQGTVFAREEELEEDLRALIETEIDWIVFTTGIGTEAIFSAAEKFGLKEALVGRIQGAKVAIRGYKTLSVLKKIGITPHVYSDDGTTKGLIDALKEFEFNGKSVVIQLYGDTAPALKQFFGQRGAKYSELLPYRHIAPERKILEQLYNEITSGKVDAVCFTATMQVRFLFDFAKEYKDVASLQRAFCDHVVAVAVGKVTAEALYEEGVQRVIAPQLERMGAMIIELSNFYKKKLKEGYNV</sequence>
<evidence type="ECO:0000313" key="2">
    <source>
        <dbReference type="EMBL" id="MBA2872395.1"/>
    </source>
</evidence>
<dbReference type="PANTHER" id="PTHR40082">
    <property type="entry name" value="BLR5956 PROTEIN"/>
    <property type="match status" value="1"/>
</dbReference>
<evidence type="ECO:0000313" key="3">
    <source>
        <dbReference type="Proteomes" id="UP000580891"/>
    </source>
</evidence>
<accession>A0A7W0BWA6</accession>
<organism evidence="2 3">
    <name type="scientific">[Anoxybacillus] calidus</name>
    <dbReference type="NCBI Taxonomy" id="575178"/>
    <lineage>
        <taxon>Bacteria</taxon>
        <taxon>Bacillati</taxon>
        <taxon>Bacillota</taxon>
        <taxon>Bacilli</taxon>
        <taxon>Bacillales</taxon>
        <taxon>Anoxybacillaceae</taxon>
        <taxon>Paranoxybacillus</taxon>
    </lineage>
</organism>
<name>A0A7W0BWA6_9BACL</name>
<evidence type="ECO:0000259" key="1">
    <source>
        <dbReference type="Pfam" id="PF02602"/>
    </source>
</evidence>
<dbReference type="SUPFAM" id="SSF69618">
    <property type="entry name" value="HemD-like"/>
    <property type="match status" value="1"/>
</dbReference>
<dbReference type="NCBIfam" id="NF004584">
    <property type="entry name" value="PRK05928.2-1"/>
    <property type="match status" value="1"/>
</dbReference>
<gene>
    <name evidence="2" type="ORF">HNQ85_002704</name>
</gene>